<gene>
    <name evidence="2" type="ORF">WR25_10296</name>
</gene>
<dbReference type="AlphaFoldDB" id="A0A2A2K1Q4"/>
<dbReference type="EMBL" id="LIAE01009871">
    <property type="protein sequence ID" value="PAV67907.1"/>
    <property type="molecule type" value="Genomic_DNA"/>
</dbReference>
<feature type="compositionally biased region" description="Basic and acidic residues" evidence="1">
    <location>
        <begin position="200"/>
        <end position="212"/>
    </location>
</feature>
<comment type="caution">
    <text evidence="2">The sequence shown here is derived from an EMBL/GenBank/DDBJ whole genome shotgun (WGS) entry which is preliminary data.</text>
</comment>
<feature type="compositionally biased region" description="Basic and acidic residues" evidence="1">
    <location>
        <begin position="151"/>
        <end position="175"/>
    </location>
</feature>
<name>A0A2A2K1Q4_9BILA</name>
<accession>A0A2A2K1Q4</accession>
<evidence type="ECO:0000313" key="2">
    <source>
        <dbReference type="EMBL" id="PAV67907.1"/>
    </source>
</evidence>
<evidence type="ECO:0000256" key="1">
    <source>
        <dbReference type="SAM" id="MobiDB-lite"/>
    </source>
</evidence>
<feature type="region of interest" description="Disordered" evidence="1">
    <location>
        <begin position="91"/>
        <end position="112"/>
    </location>
</feature>
<reference evidence="2 3" key="1">
    <citation type="journal article" date="2017" name="Curr. Biol.">
        <title>Genome architecture and evolution of a unichromosomal asexual nematode.</title>
        <authorList>
            <person name="Fradin H."/>
            <person name="Zegar C."/>
            <person name="Gutwein M."/>
            <person name="Lucas J."/>
            <person name="Kovtun M."/>
            <person name="Corcoran D."/>
            <person name="Baugh L.R."/>
            <person name="Kiontke K."/>
            <person name="Gunsalus K."/>
            <person name="Fitch D.H."/>
            <person name="Piano F."/>
        </authorList>
    </citation>
    <scope>NUCLEOTIDE SEQUENCE [LARGE SCALE GENOMIC DNA]</scope>
    <source>
        <strain evidence="2">PF1309</strain>
    </source>
</reference>
<feature type="region of interest" description="Disordered" evidence="1">
    <location>
        <begin position="46"/>
        <end position="73"/>
    </location>
</feature>
<feature type="compositionally biased region" description="Acidic residues" evidence="1">
    <location>
        <begin position="120"/>
        <end position="130"/>
    </location>
</feature>
<feature type="region of interest" description="Disordered" evidence="1">
    <location>
        <begin position="117"/>
        <end position="136"/>
    </location>
</feature>
<feature type="compositionally biased region" description="Basic and acidic residues" evidence="1">
    <location>
        <begin position="97"/>
        <end position="112"/>
    </location>
</feature>
<dbReference type="Proteomes" id="UP000218231">
    <property type="component" value="Unassembled WGS sequence"/>
</dbReference>
<sequence length="274" mass="30876">MVAPDRQPFGDDALVGRCRRLDLQQHVGRRADDRIIEIDGDIALRTEQAEDEEEHVDEVEVQRQRRHDHGLADHVRTGDLEVQALRTLRVVGGEASEDQHADRADDQAHDARLQEQVDQAGDDQADEADDQERAERRQVALRGIAVEAEAGEARRGREERTGDRGATVDEEDRRERHAHQHRKRPEQQLQRLRLHPALAEAHREHDGERREGDDEAQTVGTAGRADQRVHRAASGEQQGDDAGQQHARSHVVVHRQHVRAQTRVICAAARGIGA</sequence>
<feature type="compositionally biased region" description="Basic and acidic residues" evidence="1">
    <location>
        <begin position="58"/>
        <end position="73"/>
    </location>
</feature>
<feature type="region of interest" description="Disordered" evidence="1">
    <location>
        <begin position="142"/>
        <end position="247"/>
    </location>
</feature>
<organism evidence="2 3">
    <name type="scientific">Diploscapter pachys</name>
    <dbReference type="NCBI Taxonomy" id="2018661"/>
    <lineage>
        <taxon>Eukaryota</taxon>
        <taxon>Metazoa</taxon>
        <taxon>Ecdysozoa</taxon>
        <taxon>Nematoda</taxon>
        <taxon>Chromadorea</taxon>
        <taxon>Rhabditida</taxon>
        <taxon>Rhabditina</taxon>
        <taxon>Rhabditomorpha</taxon>
        <taxon>Rhabditoidea</taxon>
        <taxon>Rhabditidae</taxon>
        <taxon>Diploscapter</taxon>
    </lineage>
</organism>
<evidence type="ECO:0000313" key="3">
    <source>
        <dbReference type="Proteomes" id="UP000218231"/>
    </source>
</evidence>
<protein>
    <submittedName>
        <fullName evidence="2">Uncharacterized protein</fullName>
    </submittedName>
</protein>
<proteinExistence type="predicted"/>
<keyword evidence="3" id="KW-1185">Reference proteome</keyword>